<keyword evidence="5 7" id="KW-1133">Transmembrane helix</keyword>
<dbReference type="CDD" id="cd06261">
    <property type="entry name" value="TM_PBP2"/>
    <property type="match status" value="1"/>
</dbReference>
<dbReference type="Gene3D" id="1.10.3720.10">
    <property type="entry name" value="MetI-like"/>
    <property type="match status" value="1"/>
</dbReference>
<evidence type="ECO:0000259" key="8">
    <source>
        <dbReference type="PROSITE" id="PS50928"/>
    </source>
</evidence>
<feature type="transmembrane region" description="Helical" evidence="7">
    <location>
        <begin position="108"/>
        <end position="128"/>
    </location>
</feature>
<feature type="transmembrane region" description="Helical" evidence="7">
    <location>
        <begin position="175"/>
        <end position="193"/>
    </location>
</feature>
<evidence type="ECO:0000256" key="1">
    <source>
        <dbReference type="ARBA" id="ARBA00004651"/>
    </source>
</evidence>
<dbReference type="SUPFAM" id="SSF161098">
    <property type="entry name" value="MetI-like"/>
    <property type="match status" value="1"/>
</dbReference>
<keyword evidence="6 7" id="KW-0472">Membrane</keyword>
<dbReference type="InterPro" id="IPR000515">
    <property type="entry name" value="MetI-like"/>
</dbReference>
<feature type="transmembrane region" description="Helical" evidence="7">
    <location>
        <begin position="134"/>
        <end position="154"/>
    </location>
</feature>
<comment type="similarity">
    <text evidence="7">Belongs to the binding-protein-dependent transport system permease family.</text>
</comment>
<dbReference type="GO" id="GO:0005886">
    <property type="term" value="C:plasma membrane"/>
    <property type="evidence" value="ECO:0007669"/>
    <property type="project" value="UniProtKB-SubCell"/>
</dbReference>
<dbReference type="OrthoDB" id="8443696at2"/>
<evidence type="ECO:0000256" key="7">
    <source>
        <dbReference type="RuleBase" id="RU363032"/>
    </source>
</evidence>
<keyword evidence="2 7" id="KW-0813">Transport</keyword>
<organism evidence="9 10">
    <name type="scientific">Telmatospirillum siberiense</name>
    <dbReference type="NCBI Taxonomy" id="382514"/>
    <lineage>
        <taxon>Bacteria</taxon>
        <taxon>Pseudomonadati</taxon>
        <taxon>Pseudomonadota</taxon>
        <taxon>Alphaproteobacteria</taxon>
        <taxon>Rhodospirillales</taxon>
        <taxon>Rhodospirillaceae</taxon>
        <taxon>Telmatospirillum</taxon>
    </lineage>
</organism>
<dbReference type="GO" id="GO:0055085">
    <property type="term" value="P:transmembrane transport"/>
    <property type="evidence" value="ECO:0007669"/>
    <property type="project" value="InterPro"/>
</dbReference>
<evidence type="ECO:0000256" key="6">
    <source>
        <dbReference type="ARBA" id="ARBA00023136"/>
    </source>
</evidence>
<evidence type="ECO:0000256" key="4">
    <source>
        <dbReference type="ARBA" id="ARBA00022692"/>
    </source>
</evidence>
<evidence type="ECO:0000313" key="9">
    <source>
        <dbReference type="EMBL" id="PKU24243.1"/>
    </source>
</evidence>
<protein>
    <submittedName>
        <fullName evidence="9">ABC transporter permease</fullName>
    </submittedName>
</protein>
<reference evidence="10" key="1">
    <citation type="submission" date="2017-12" db="EMBL/GenBank/DDBJ databases">
        <title>Draft genome sequence of Telmatospirillum siberiense 26-4b1T, an acidotolerant peatland alphaproteobacterium potentially involved in sulfur cycling.</title>
        <authorList>
            <person name="Hausmann B."/>
            <person name="Pjevac P."/>
            <person name="Schreck K."/>
            <person name="Herbold C.W."/>
            <person name="Daims H."/>
            <person name="Wagner M."/>
            <person name="Pester M."/>
            <person name="Loy A."/>
        </authorList>
    </citation>
    <scope>NUCLEOTIDE SEQUENCE [LARGE SCALE GENOMIC DNA]</scope>
    <source>
        <strain evidence="10">26-4b1</strain>
    </source>
</reference>
<feature type="domain" description="ABC transmembrane type-1" evidence="8">
    <location>
        <begin position="70"/>
        <end position="252"/>
    </location>
</feature>
<evidence type="ECO:0000256" key="5">
    <source>
        <dbReference type="ARBA" id="ARBA00022989"/>
    </source>
</evidence>
<name>A0A2N3PV13_9PROT</name>
<feature type="transmembrane region" description="Helical" evidence="7">
    <location>
        <begin position="232"/>
        <end position="254"/>
    </location>
</feature>
<dbReference type="PANTHER" id="PTHR30151">
    <property type="entry name" value="ALKANE SULFONATE ABC TRANSPORTER-RELATED, MEMBRANE SUBUNIT"/>
    <property type="match status" value="1"/>
</dbReference>
<dbReference type="EMBL" id="PIUM01000013">
    <property type="protein sequence ID" value="PKU24243.1"/>
    <property type="molecule type" value="Genomic_DNA"/>
</dbReference>
<sequence length="263" mass="29307">MPAGLLPALRWPRRNPPITARTGRLVPALSILAVWQMLASGLNSPRLPSPLAVLEMLVAETLHGPLLHHLGVTLLRVALCFLLAMTAGSALGIAMGSSQRLNRWLDPWLQLFLNMPAMVVAILVYVWLGLGEPAAILAVTLSKLPNVMVILREGRRRHDRDLADMARAFRFPRKALLFDVLIPELAPFFLAAARSGLSLVWKIVLLVELLGRSDGIGFQLNVYFQMFDMTRILAYAASFMLAIQLVDVLLLSWVDRHVGRWQR</sequence>
<accession>A0A2N3PV13</accession>
<dbReference type="PANTHER" id="PTHR30151:SF38">
    <property type="entry name" value="ALIPHATIC SULFONATES TRANSPORT PERMEASE PROTEIN SSUC-RELATED"/>
    <property type="match status" value="1"/>
</dbReference>
<evidence type="ECO:0000313" key="10">
    <source>
        <dbReference type="Proteomes" id="UP000233293"/>
    </source>
</evidence>
<keyword evidence="4 7" id="KW-0812">Transmembrane</keyword>
<dbReference type="Proteomes" id="UP000233293">
    <property type="component" value="Unassembled WGS sequence"/>
</dbReference>
<keyword evidence="3" id="KW-1003">Cell membrane</keyword>
<feature type="transmembrane region" description="Helical" evidence="7">
    <location>
        <begin position="74"/>
        <end position="96"/>
    </location>
</feature>
<dbReference type="Pfam" id="PF00528">
    <property type="entry name" value="BPD_transp_1"/>
    <property type="match status" value="1"/>
</dbReference>
<comment type="subcellular location">
    <subcellularLocation>
        <location evidence="1 7">Cell membrane</location>
        <topology evidence="1 7">Multi-pass membrane protein</topology>
    </subcellularLocation>
</comment>
<dbReference type="InterPro" id="IPR035906">
    <property type="entry name" value="MetI-like_sf"/>
</dbReference>
<keyword evidence="10" id="KW-1185">Reference proteome</keyword>
<comment type="caution">
    <text evidence="9">The sequence shown here is derived from an EMBL/GenBank/DDBJ whole genome shotgun (WGS) entry which is preliminary data.</text>
</comment>
<evidence type="ECO:0000256" key="2">
    <source>
        <dbReference type="ARBA" id="ARBA00022448"/>
    </source>
</evidence>
<dbReference type="AlphaFoldDB" id="A0A2N3PV13"/>
<proteinExistence type="inferred from homology"/>
<dbReference type="PROSITE" id="PS50928">
    <property type="entry name" value="ABC_TM1"/>
    <property type="match status" value="1"/>
</dbReference>
<gene>
    <name evidence="9" type="ORF">CWS72_12475</name>
</gene>
<evidence type="ECO:0000256" key="3">
    <source>
        <dbReference type="ARBA" id="ARBA00022475"/>
    </source>
</evidence>